<dbReference type="EMBL" id="MN739131">
    <property type="protein sequence ID" value="QHS90293.1"/>
    <property type="molecule type" value="Genomic_DNA"/>
</dbReference>
<proteinExistence type="predicted"/>
<organism evidence="1">
    <name type="scientific">viral metagenome</name>
    <dbReference type="NCBI Taxonomy" id="1070528"/>
    <lineage>
        <taxon>unclassified sequences</taxon>
        <taxon>metagenomes</taxon>
        <taxon>organismal metagenomes</taxon>
    </lineage>
</organism>
<reference evidence="1" key="1">
    <citation type="journal article" date="2020" name="Nature">
        <title>Giant virus diversity and host interactions through global metagenomics.</title>
        <authorList>
            <person name="Schulz F."/>
            <person name="Roux S."/>
            <person name="Paez-Espino D."/>
            <person name="Jungbluth S."/>
            <person name="Walsh D.A."/>
            <person name="Denef V.J."/>
            <person name="McMahon K.D."/>
            <person name="Konstantinidis K.T."/>
            <person name="Eloe-Fadrosh E.A."/>
            <person name="Kyrpides N.C."/>
            <person name="Woyke T."/>
        </authorList>
    </citation>
    <scope>NUCLEOTIDE SEQUENCE</scope>
    <source>
        <strain evidence="1">GVMAG-M-3300010160-60</strain>
    </source>
</reference>
<dbReference type="AlphaFoldDB" id="A0A6C0BFZ4"/>
<evidence type="ECO:0000313" key="1">
    <source>
        <dbReference type="EMBL" id="QHS90293.1"/>
    </source>
</evidence>
<sequence>MIFKHFTNNILKGFYKYKQMKEYIKPNALWLSCNDDWLKFATHILNRTYKYEYIFTIDETKIITINSYKDLYEFNNKYKSKSTLYINWKKVSKDYSGIYITNPRFKEAISGFLGTYFWYSGFDICSVAIWNKDAIKSISEPKIRF</sequence>
<name>A0A6C0BFZ4_9ZZZZ</name>
<accession>A0A6C0BFZ4</accession>
<protein>
    <submittedName>
        <fullName evidence="1">Uncharacterized protein</fullName>
    </submittedName>
</protein>